<comment type="caution">
    <text evidence="1">The sequence shown here is derived from an EMBL/GenBank/DDBJ whole genome shotgun (WGS) entry which is preliminary data.</text>
</comment>
<dbReference type="Proteomes" id="UP000053797">
    <property type="component" value="Unassembled WGS sequence"/>
</dbReference>
<gene>
    <name evidence="1" type="ORF">AS033_05395</name>
</gene>
<dbReference type="RefSeq" id="WP_058264864.1">
    <property type="nucleotide sequence ID" value="NZ_FMYN01000001.1"/>
</dbReference>
<evidence type="ECO:0000313" key="2">
    <source>
        <dbReference type="Proteomes" id="UP000053797"/>
    </source>
</evidence>
<organism evidence="1 2">
    <name type="scientific">Exiguobacterium indicum</name>
    <dbReference type="NCBI Taxonomy" id="296995"/>
    <lineage>
        <taxon>Bacteria</taxon>
        <taxon>Bacillati</taxon>
        <taxon>Bacillota</taxon>
        <taxon>Bacilli</taxon>
        <taxon>Bacillales</taxon>
        <taxon>Bacillales Family XII. Incertae Sedis</taxon>
        <taxon>Exiguobacterium</taxon>
    </lineage>
</organism>
<proteinExistence type="predicted"/>
<name>A0A0V8GKK3_9BACL</name>
<dbReference type="AlphaFoldDB" id="A0A0V8GKK3"/>
<accession>A0A0V8GKK3</accession>
<dbReference type="EMBL" id="LNQL01000001">
    <property type="protein sequence ID" value="KSU50814.1"/>
    <property type="molecule type" value="Genomic_DNA"/>
</dbReference>
<protein>
    <submittedName>
        <fullName evidence="1">Uncharacterized protein</fullName>
    </submittedName>
</protein>
<reference evidence="1 2" key="1">
    <citation type="journal article" date="2015" name="Int. J. Syst. Evol. Microbiol.">
        <title>Exiguobacterium enclense sp. nov., isolated from sediment.</title>
        <authorList>
            <person name="Dastager S.G."/>
            <person name="Mawlankar R."/>
            <person name="Sonalkar V.V."/>
            <person name="Thorat M.N."/>
            <person name="Mual P."/>
            <person name="Verma A."/>
            <person name="Krishnamurthi S."/>
            <person name="Tang S.K."/>
            <person name="Li W.J."/>
        </authorList>
    </citation>
    <scope>NUCLEOTIDE SEQUENCE [LARGE SCALE GENOMIC DNA]</scope>
    <source>
        <strain evidence="1 2">NIO-1109</strain>
    </source>
</reference>
<evidence type="ECO:0000313" key="1">
    <source>
        <dbReference type="EMBL" id="KSU50814.1"/>
    </source>
</evidence>
<sequence>MTYSLIETFKHIVSEATSFKRVDFGGYDIYMQTTDGRTITAHIRYDGGGTDFNEAYLMLESSTGQRRTTTLTLYQFEHLSSYAAHSERTRALVTTSA</sequence>
<dbReference type="OrthoDB" id="2353383at2"/>